<sequence length="79" mass="8644">MDVTGTNTLKVITEVRGTMIRSASGFCRSANVVSQMVRCASATAAAPPTGKRIKTFEIYRYNPEKPGAKPEMQVSFFQL</sequence>
<dbReference type="AlphaFoldDB" id="A0A183EFJ6"/>
<reference evidence="3" key="1">
    <citation type="submission" date="2016-06" db="UniProtKB">
        <authorList>
            <consortium name="WormBaseParasite"/>
        </authorList>
    </citation>
    <scope>IDENTIFICATION</scope>
</reference>
<proteinExistence type="predicted"/>
<keyword evidence="2" id="KW-1185">Reference proteome</keyword>
<evidence type="ECO:0000313" key="1">
    <source>
        <dbReference type="EMBL" id="VDN34465.1"/>
    </source>
</evidence>
<evidence type="ECO:0000313" key="2">
    <source>
        <dbReference type="Proteomes" id="UP000271098"/>
    </source>
</evidence>
<reference evidence="1 2" key="2">
    <citation type="submission" date="2018-11" db="EMBL/GenBank/DDBJ databases">
        <authorList>
            <consortium name="Pathogen Informatics"/>
        </authorList>
    </citation>
    <scope>NUCLEOTIDE SEQUENCE [LARGE SCALE GENOMIC DNA]</scope>
</reference>
<organism evidence="3">
    <name type="scientific">Gongylonema pulchrum</name>
    <dbReference type="NCBI Taxonomy" id="637853"/>
    <lineage>
        <taxon>Eukaryota</taxon>
        <taxon>Metazoa</taxon>
        <taxon>Ecdysozoa</taxon>
        <taxon>Nematoda</taxon>
        <taxon>Chromadorea</taxon>
        <taxon>Rhabditida</taxon>
        <taxon>Spirurina</taxon>
        <taxon>Spiruromorpha</taxon>
        <taxon>Spiruroidea</taxon>
        <taxon>Gongylonematidae</taxon>
        <taxon>Gongylonema</taxon>
    </lineage>
</organism>
<gene>
    <name evidence="1" type="ORF">GPUH_LOCUS19740</name>
</gene>
<dbReference type="EMBL" id="UYRT01089053">
    <property type="protein sequence ID" value="VDN34465.1"/>
    <property type="molecule type" value="Genomic_DNA"/>
</dbReference>
<evidence type="ECO:0000313" key="3">
    <source>
        <dbReference type="WBParaSite" id="GPUH_0001976201-mRNA-1"/>
    </source>
</evidence>
<dbReference type="Proteomes" id="UP000271098">
    <property type="component" value="Unassembled WGS sequence"/>
</dbReference>
<dbReference type="WBParaSite" id="GPUH_0001976201-mRNA-1">
    <property type="protein sequence ID" value="GPUH_0001976201-mRNA-1"/>
    <property type="gene ID" value="GPUH_0001976201"/>
</dbReference>
<name>A0A183EFJ6_9BILA</name>
<dbReference type="OrthoDB" id="10069039at2759"/>
<protein>
    <submittedName>
        <fullName evidence="3">Allene-oxide cyclase</fullName>
    </submittedName>
</protein>
<accession>A0A183EFJ6</accession>